<proteinExistence type="predicted"/>
<sequence>MPKKLVGDFLYPDLTYKIRGAMYKVHKTLGSGHKESVYHKALIAEFDLQRIPYETEKALSVVYEGTKVGNYRPDFIVDGKVLIELKAVPILPIQAERQLSYYLRGTEYKLGLLVNFGSNSLTIKRKIWEKARQRQHNQLNSVKSA</sequence>
<dbReference type="AlphaFoldDB" id="A0A0G0VUI8"/>
<dbReference type="Proteomes" id="UP000034493">
    <property type="component" value="Unassembled WGS sequence"/>
</dbReference>
<accession>A0A0G0VUI8</accession>
<dbReference type="Pfam" id="PF13366">
    <property type="entry name" value="PDDEXK_3"/>
    <property type="match status" value="1"/>
</dbReference>
<comment type="caution">
    <text evidence="1">The sequence shown here is derived from an EMBL/GenBank/DDBJ whole genome shotgun (WGS) entry which is preliminary data.</text>
</comment>
<organism evidence="1 2">
    <name type="scientific">Candidatus Curtissbacteria bacterium GW2011_GWA2_41_24</name>
    <dbReference type="NCBI Taxonomy" id="1618411"/>
    <lineage>
        <taxon>Bacteria</taxon>
        <taxon>Candidatus Curtissiibacteriota</taxon>
    </lineage>
</organism>
<evidence type="ECO:0000313" key="1">
    <source>
        <dbReference type="EMBL" id="KKS04520.1"/>
    </source>
</evidence>
<evidence type="ECO:0000313" key="2">
    <source>
        <dbReference type="Proteomes" id="UP000034493"/>
    </source>
</evidence>
<protein>
    <recommendedName>
        <fullName evidence="3">GxxExxY protein</fullName>
    </recommendedName>
</protein>
<dbReference type="EMBL" id="LCBC01000005">
    <property type="protein sequence ID" value="KKS04520.1"/>
    <property type="molecule type" value="Genomic_DNA"/>
</dbReference>
<name>A0A0G0VUI8_9BACT</name>
<dbReference type="InterPro" id="IPR026350">
    <property type="entry name" value="GxxExxY"/>
</dbReference>
<dbReference type="NCBIfam" id="TIGR04256">
    <property type="entry name" value="GxxExxY"/>
    <property type="match status" value="1"/>
</dbReference>
<reference evidence="1 2" key="1">
    <citation type="journal article" date="2015" name="Nature">
        <title>rRNA introns, odd ribosomes, and small enigmatic genomes across a large radiation of phyla.</title>
        <authorList>
            <person name="Brown C.T."/>
            <person name="Hug L.A."/>
            <person name="Thomas B.C."/>
            <person name="Sharon I."/>
            <person name="Castelle C.J."/>
            <person name="Singh A."/>
            <person name="Wilkins M.J."/>
            <person name="Williams K.H."/>
            <person name="Banfield J.F."/>
        </authorList>
    </citation>
    <scope>NUCLEOTIDE SEQUENCE [LARGE SCALE GENOMIC DNA]</scope>
</reference>
<gene>
    <name evidence="1" type="ORF">UU56_C0005G0019</name>
</gene>
<evidence type="ECO:0008006" key="3">
    <source>
        <dbReference type="Google" id="ProtNLM"/>
    </source>
</evidence>